<comment type="caution">
    <text evidence="14">The sequence shown here is derived from an EMBL/GenBank/DDBJ whole genome shotgun (WGS) entry which is preliminary data.</text>
</comment>
<evidence type="ECO:0000256" key="9">
    <source>
        <dbReference type="PIRSR" id="PIRSR605150-1"/>
    </source>
</evidence>
<accession>A0A5J9VSE2</accession>
<protein>
    <submittedName>
        <fullName evidence="14">Uncharacterized protein</fullName>
    </submittedName>
</protein>
<dbReference type="FunFam" id="3.90.550.10:FF:000027">
    <property type="entry name" value="Cellulose synthase-like protein D4"/>
    <property type="match status" value="2"/>
</dbReference>
<feature type="transmembrane region" description="Helical" evidence="13">
    <location>
        <begin position="86"/>
        <end position="107"/>
    </location>
</feature>
<feature type="transmembrane region" description="Helical" evidence="13">
    <location>
        <begin position="3332"/>
        <end position="3354"/>
    </location>
</feature>
<dbReference type="Pfam" id="PF03552">
    <property type="entry name" value="Cellulose_synt"/>
    <property type="match status" value="8"/>
</dbReference>
<evidence type="ECO:0000256" key="11">
    <source>
        <dbReference type="PIRSR" id="PIRSR605150-3"/>
    </source>
</evidence>
<feature type="transmembrane region" description="Helical" evidence="13">
    <location>
        <begin position="3455"/>
        <end position="3473"/>
    </location>
</feature>
<feature type="transmembrane region" description="Helical" evidence="13">
    <location>
        <begin position="119"/>
        <end position="139"/>
    </location>
</feature>
<comment type="subcellular location">
    <subcellularLocation>
        <location evidence="1">Golgi apparatus membrane</location>
        <topology evidence="1">Multi-pass membrane protein</topology>
    </subcellularLocation>
</comment>
<evidence type="ECO:0000256" key="5">
    <source>
        <dbReference type="ARBA" id="ARBA00022989"/>
    </source>
</evidence>
<keyword evidence="8" id="KW-0961">Cell wall biogenesis/degradation</keyword>
<evidence type="ECO:0000313" key="15">
    <source>
        <dbReference type="Proteomes" id="UP000324897"/>
    </source>
</evidence>
<feature type="transmembrane region" description="Helical" evidence="13">
    <location>
        <begin position="2739"/>
        <end position="2756"/>
    </location>
</feature>
<feature type="binding site" evidence="10">
    <location>
        <position position="2861"/>
    </location>
    <ligand>
        <name>UDP-alpha-D-glucose</name>
        <dbReference type="ChEBI" id="CHEBI:58885"/>
    </ligand>
</feature>
<feature type="transmembrane region" description="Helical" evidence="13">
    <location>
        <begin position="994"/>
        <end position="1013"/>
    </location>
</feature>
<feature type="transmembrane region" description="Helical" evidence="13">
    <location>
        <begin position="1586"/>
        <end position="1609"/>
    </location>
</feature>
<gene>
    <name evidence="14" type="ORF">EJB05_11853</name>
</gene>
<feature type="transmembrane region" description="Helical" evidence="13">
    <location>
        <begin position="2439"/>
        <end position="2457"/>
    </location>
</feature>
<feature type="transmembrane region" description="Helical" evidence="13">
    <location>
        <begin position="1742"/>
        <end position="1761"/>
    </location>
</feature>
<feature type="binding site" evidence="11">
    <location>
        <position position="3059"/>
    </location>
    <ligand>
        <name>Mn(2+)</name>
        <dbReference type="ChEBI" id="CHEBI:29035"/>
    </ligand>
</feature>
<dbReference type="GO" id="GO:0000139">
    <property type="term" value="C:Golgi membrane"/>
    <property type="evidence" value="ECO:0007669"/>
    <property type="project" value="UniProtKB-SubCell"/>
</dbReference>
<feature type="binding site" evidence="10">
    <location>
        <position position="2832"/>
    </location>
    <ligand>
        <name>UDP-alpha-D-glucose</name>
        <dbReference type="ChEBI" id="CHEBI:58885"/>
    </ligand>
</feature>
<keyword evidence="2" id="KW-0328">Glycosyltransferase</keyword>
<feature type="non-terminal residue" evidence="14">
    <location>
        <position position="1"/>
    </location>
</feature>
<evidence type="ECO:0000256" key="12">
    <source>
        <dbReference type="SAM" id="MobiDB-lite"/>
    </source>
</evidence>
<dbReference type="Gene3D" id="3.90.550.10">
    <property type="entry name" value="Spore Coat Polysaccharide Biosynthesis Protein SpsA, Chain A"/>
    <property type="match status" value="4"/>
</dbReference>
<feature type="transmembrane region" description="Helical" evidence="13">
    <location>
        <begin position="648"/>
        <end position="674"/>
    </location>
</feature>
<feature type="transmembrane region" description="Helical" evidence="13">
    <location>
        <begin position="721"/>
        <end position="739"/>
    </location>
</feature>
<evidence type="ECO:0000256" key="13">
    <source>
        <dbReference type="SAM" id="Phobius"/>
    </source>
</evidence>
<keyword evidence="15" id="KW-1185">Reference proteome</keyword>
<keyword evidence="4 13" id="KW-0812">Transmembrane</keyword>
<feature type="transmembrane region" description="Helical" evidence="13">
    <location>
        <begin position="686"/>
        <end position="709"/>
    </location>
</feature>
<feature type="transmembrane region" description="Helical" evidence="13">
    <location>
        <begin position="1553"/>
        <end position="1574"/>
    </location>
</feature>
<evidence type="ECO:0000256" key="3">
    <source>
        <dbReference type="ARBA" id="ARBA00022679"/>
    </source>
</evidence>
<feature type="active site" evidence="9">
    <location>
        <position position="2861"/>
    </location>
</feature>
<feature type="transmembrane region" description="Helical" evidence="13">
    <location>
        <begin position="3485"/>
        <end position="3505"/>
    </location>
</feature>
<evidence type="ECO:0000256" key="7">
    <source>
        <dbReference type="ARBA" id="ARBA00023136"/>
    </source>
</evidence>
<dbReference type="Proteomes" id="UP000324897">
    <property type="component" value="Chromosome 4"/>
</dbReference>
<dbReference type="SUPFAM" id="SSF53448">
    <property type="entry name" value="Nucleotide-diphospho-sugar transferases"/>
    <property type="match status" value="4"/>
</dbReference>
<dbReference type="OrthoDB" id="591726at2759"/>
<proteinExistence type="predicted"/>
<evidence type="ECO:0000256" key="10">
    <source>
        <dbReference type="PIRSR" id="PIRSR605150-2"/>
    </source>
</evidence>
<evidence type="ECO:0000313" key="14">
    <source>
        <dbReference type="EMBL" id="TVU38481.1"/>
    </source>
</evidence>
<feature type="transmembrane region" description="Helical" evidence="13">
    <location>
        <begin position="1621"/>
        <end position="1642"/>
    </location>
</feature>
<feature type="region of interest" description="Disordered" evidence="12">
    <location>
        <begin position="1246"/>
        <end position="1266"/>
    </location>
</feature>
<dbReference type="PANTHER" id="PTHR13301">
    <property type="entry name" value="X-BOX TRANSCRIPTION FACTOR-RELATED"/>
    <property type="match status" value="1"/>
</dbReference>
<feature type="transmembrane region" description="Helical" evidence="13">
    <location>
        <begin position="3420"/>
        <end position="3443"/>
    </location>
</feature>
<feature type="transmembrane region" description="Helical" evidence="13">
    <location>
        <begin position="1672"/>
        <end position="1694"/>
    </location>
</feature>
<feature type="active site" evidence="9">
    <location>
        <position position="3222"/>
    </location>
</feature>
<dbReference type="Gramene" id="TVU38481">
    <property type="protein sequence ID" value="TVU38481"/>
    <property type="gene ID" value="EJB05_11853"/>
</dbReference>
<feature type="transmembrane region" description="Helical" evidence="13">
    <location>
        <begin position="778"/>
        <end position="803"/>
    </location>
</feature>
<feature type="transmembrane region" description="Helical" evidence="13">
    <location>
        <begin position="3366"/>
        <end position="3384"/>
    </location>
</feature>
<feature type="transmembrane region" description="Helical" evidence="13">
    <location>
        <begin position="2768"/>
        <end position="2786"/>
    </location>
</feature>
<feature type="binding site" evidence="11">
    <location>
        <position position="3035"/>
    </location>
    <ligand>
        <name>Mn(2+)</name>
        <dbReference type="ChEBI" id="CHEBI:29035"/>
    </ligand>
</feature>
<keyword evidence="6" id="KW-0333">Golgi apparatus</keyword>
<dbReference type="InterPro" id="IPR005150">
    <property type="entry name" value="Cellulose_synth"/>
</dbReference>
<reference evidence="14 15" key="1">
    <citation type="journal article" date="2019" name="Sci. Rep.">
        <title>A high-quality genome of Eragrostis curvula grass provides insights into Poaceae evolution and supports new strategies to enhance forage quality.</title>
        <authorList>
            <person name="Carballo J."/>
            <person name="Santos B.A.C.M."/>
            <person name="Zappacosta D."/>
            <person name="Garbus I."/>
            <person name="Selva J.P."/>
            <person name="Gallo C.A."/>
            <person name="Diaz A."/>
            <person name="Albertini E."/>
            <person name="Caccamo M."/>
            <person name="Echenique V."/>
        </authorList>
    </citation>
    <scope>NUCLEOTIDE SEQUENCE [LARGE SCALE GENOMIC DNA]</scope>
    <source>
        <strain evidence="15">cv. Victoria</strain>
        <tissue evidence="14">Leaf</tissue>
    </source>
</reference>
<feature type="transmembrane region" description="Helical" evidence="13">
    <location>
        <begin position="2570"/>
        <end position="2590"/>
    </location>
</feature>
<dbReference type="GO" id="GO:0030244">
    <property type="term" value="P:cellulose biosynthetic process"/>
    <property type="evidence" value="ECO:0007669"/>
    <property type="project" value="InterPro"/>
</dbReference>
<evidence type="ECO:0000256" key="2">
    <source>
        <dbReference type="ARBA" id="ARBA00022676"/>
    </source>
</evidence>
<dbReference type="EMBL" id="RWGY01000007">
    <property type="protein sequence ID" value="TVU38481.1"/>
    <property type="molecule type" value="Genomic_DNA"/>
</dbReference>
<dbReference type="GO" id="GO:0071555">
    <property type="term" value="P:cell wall organization"/>
    <property type="evidence" value="ECO:0007669"/>
    <property type="project" value="UniProtKB-KW"/>
</dbReference>
<keyword evidence="3" id="KW-0808">Transferase</keyword>
<keyword evidence="7 13" id="KW-0472">Membrane</keyword>
<evidence type="ECO:0000256" key="8">
    <source>
        <dbReference type="ARBA" id="ARBA00023316"/>
    </source>
</evidence>
<evidence type="ECO:0000256" key="4">
    <source>
        <dbReference type="ARBA" id="ARBA00022692"/>
    </source>
</evidence>
<feature type="transmembrane region" description="Helical" evidence="13">
    <location>
        <begin position="815"/>
        <end position="840"/>
    </location>
</feature>
<organism evidence="14 15">
    <name type="scientific">Eragrostis curvula</name>
    <name type="common">weeping love grass</name>
    <dbReference type="NCBI Taxonomy" id="38414"/>
    <lineage>
        <taxon>Eukaryota</taxon>
        <taxon>Viridiplantae</taxon>
        <taxon>Streptophyta</taxon>
        <taxon>Embryophyta</taxon>
        <taxon>Tracheophyta</taxon>
        <taxon>Spermatophyta</taxon>
        <taxon>Magnoliopsida</taxon>
        <taxon>Liliopsida</taxon>
        <taxon>Poales</taxon>
        <taxon>Poaceae</taxon>
        <taxon>PACMAD clade</taxon>
        <taxon>Chloridoideae</taxon>
        <taxon>Eragrostideae</taxon>
        <taxon>Eragrostidinae</taxon>
        <taxon>Eragrostis</taxon>
    </lineage>
</organism>
<sequence length="3525" mass="397917">MSSPAPGAAGEGNANLSEPLLANGDGGLHVGVQATVIVGNALGGEARAEGAVKAQDRYWMDEPQPAAADLESGGRPLLFSKKKVKAIILFPYRALILVRLIVVILFISWRIKHNKSDVMWFWVMSVIADVYFAFSWLLYQLPKFNPIKMVPDLIALREHFDHPNGSSSLPSIDVFVTTADPIDEPVLYTMNCVLSILTTDYPVDRYTCYLSDDSGALILYEALVEVANFATLWVPFCRKHSIEPRAPERYFQQEQTNYTGRSSGEFINDYKHVQREYGEFKKRLETLPSTIEQRSDVYNNMEANEGCAKATWMADGTQWPGTWVEPTANHSKEHHEGIVQIVQDYPGPSKPQKGLRGSDIHPLNLGGVDARIPMLVYVARGKSPCYDHHKKAGNLNAQLRVSALLTNAPFVISFDCDHYINNSQALRAAMCFMLDSRQGDDTGFVQFPQRFENVDPTDRYGNHNRVFFDGAMYALNGLQGPCYLGTGCMFRRHALYGIDPPSWKSNNIATNKSNYGDSLLFLHSLSLETLKQQCSSTPPILDKTILAEATRVVSYSYDDGTDWGRGVGYVYKIATEDMVTGFRIHQQGWRSMYCTMEVEAFHGTAPINLTERLFQIIRWAAGSLEMFFSHNNPLLAGRRLHPMQRAMYLNYSIYPCTSLFVLLYSFCPLMWFIPDEILIQIPFTRYILYLIIIIAMIHIIGIFEIKWSGNTWLDWWRNDQFFMVASLSAYPVVVLHMVVKLLTRGKGIHFRVSSKQTTATDKEDDKFADLYKVRWVPMMIPVAVVLFLNTMAIGVALGKVVVYSGAWSAKRQTHAALGLLFNVWILILLQPFALAILGSWSKKPNILFVLFPMAFVVIALVYIGVHYLTVNYFPLVLLAILVVCHSPGKVSVSPPSNCLVRSRGKGCCRPGMASPAPAASGAVYVVNGGLLDPLLVSSDGHVGAVKKAGHGAKGKYWAAADKAERRTAKESGGEDGQALLFRSYKVKGSLLHPYRALICIRVVAVLLFFIWRLKHNKSDIMWFWTMSVVGDVWFGFSWLLNQLPKFNPVKTIPDLVALRRHYDLPDGTSRLPGIDVFVTTADPIDEPILYTMNCVLSILAVDYPVDRLSCYLSDDSGALMHYEALDEVGKFAPLWVPFCRKYSIEPRAPESYFEHVTPPQAGKATQEFLNDYRRVQLEYDEFKARLDKLADTIRKRSDVYNSMGAAEGDHKATWMANGVQWPGTWFDPTENHRKGHHSGIAKVVLGHPNRGQHHGSQLNAESSPGVDVTDERLPMLVYVSREKNPSYDHNKKAGALNAQLRASALLSNGQLIINFDCDHYINNSQALRAAVCFMLDQRDGGNTAFVQFPQRFDNVDPTDRYGNHNRVFFDGTMLALNGLQGPSYLGTGCMFRRLALYGIDPPSCRPDNITPEANKFGNSSLFLDSVSKALKQERSTTPPPLDDTFLAELERVVSCAFDKGTDWGKGVGYIYDIATEDIVTGFRIHGQGWRSMYCTMEHDAFCGTAPINLTERLHQIVRWSGGSLEMFFSHNNPLIGGKRLRLLQRVSYLNMTVYPVTSIFILIYALSPVMWLIPDEVYIQRPFTRYIEYLLVIILMIHMIGWLEIKWAGITWLDYWRNEQFFMIGSTSAYPAAVLHMAVNLLTKKGIHFRVTSKQSTADNDDKYADLYDFRWVPMLFPSMVVLIFNVGAIGVALGKTVVYFEVWTAVQKKHAAMGLLFNIWVMFLLYPFALAIMGRWAKRPIILVVLLPIIFVLVALLYVAEVAFLTSSLQDMASPAPVAGAVDGSGLTSPLLVHAANGGAAKKKAGTEDKYWVAADEAERRAAEECGGEDGRPLLFRTYKLKGAILHLYRALILVRLIAVVLFFLWRIRHNNSNIMWFWTMSVVGDAWFGFSWLLNQLPKFNPIKSIPDLAALKRHYDLPDGTSKLPGIDVFVTTADPVNEPILGTMNSVISILAADYPVDRLACYVSDDSGALILYEALVEAANVATVWVPFCHKHCIEPRAPENYFQLEAPPLTGQGPEGFMNEYKRVRTEYDDFKMRLDNLSDTIRKRSDVYNSMEMSEGDANATWMADGTEWPGSWIDPTENHRKGHHSGIVKVVLDHPNRGHHHCPEANVGNNPNIGETGVRLPMLVYVSREKNPSYDHNKKAGALNAQLRVSALLTNAQFIINFDCDHYINNSEALRAAVCFMLDQREGDNTAFVQFPQRFNNVDPSDRYGNHNRVFFDGTMLALNGLQGPSYLGTGCMFLRIALYGIGPPHSRPDSIPAKFNEYGKSKPFLDSVSHAVKKERSVTPPPVDDAFVAEMEMVVTASYDKGTDWGKGVGYIYNIATEDIVTGFRIHGQGWRSMYCTMEHDAFCGTAPINLTERLHQIVRWSGGSLEMFFSHNNPLIGGQRIQLLQRVSYLNMTIYPVTSVFILLYALCPVMWLIPDEIHIQRPFTLYVVYLLIIIMMIHMIGWLEIKWAGVTWLDYWRNEQFFMIGSMSAYPTAVLHMAKKLLTKKGIHFRVTSKQTTADTDDKFADLYEMRWVPMLIPTLFVLVANIGAIGVALGKAVVYMGVWTAAQKRHAGLGLLFNVWIMLLLHPFALAIMGRWAKRPVILVVLLPLLKLIMPDMCTHQHKDYRVLSENDSQEVDRKQFDFTTSTRSGRFTMAAAVTRRINASLQVEPTSGNGVIGDGESWRSSTVADSPVAKRISDAKDDDVWVAVEERDIVLGTGAGDGSRPVLFRTFKVKGSILHPYRFMILVRLIAIIAFFIWRIKHKNRDGVWLWTMSMAGDVWFGFSWILNQLPKLNPIKRVPDLTAIRDKYGSSTSNESKLPGIDVFVTTVDPVDEPILYTVNSILSILATDYPVEKYACYLSDDGGSLIHYEAMFEVAKFSELWVPFCRKHQIEPRAPENYFGAKRQPYMGSMQEEFMSDQRRVRREYEEFKVRIDSLFTTIHQRSEAYNSKEDGVKATWMADGTQWHGTWIEQAENHRKGQHAGIVQVILNHPSHKPQLGMPASIDNPFDFSNIDMRLPMLVYLSREKRPGYNHQKKAGAMNVMLRVSALLSNAPFVINFDCDHYINNSQAFHATMCFMLDPSACQNTAFVQFPQRFDDIDPTDRYANHNRVFFDGTMLSLNGVQGPSYLGTGCLFRRVALYGMEPPRWRADNIKVIDKMKKFGKSSLFITSMLDAANQERSITSMLFEESINDELTTMMTCAYEDGTSWGRDVGWVYNIATEDVVTGFRMHRQGWRSMYCSMEPAAFRGTAPINLTERLLQILRWSGGSLEMFFSHSNAFLAGRRMHPMQRIAYLNMSTYPIVTVFILAYNLFPVMWLISEQFYIQRPFGTYIMYLITVIAMIHVIGMFEVKWASITLLDWCRNEQFYMIGSTGVYPTAVLYMVLKLITGKGIYFRLTSKQTAACSNDKFADLYVVRWVPLLLPTIAVLVVNVAAVGLAVGKAATWGLFTEQAQHAMLGMVFNVWILVLLYPFALGIMGQWGKKPIILFIILVMAICAVTITYVTFHAIYWTEFSEVANYVSKQNQ</sequence>
<dbReference type="GO" id="GO:0016760">
    <property type="term" value="F:cellulose synthase (UDP-forming) activity"/>
    <property type="evidence" value="ECO:0007669"/>
    <property type="project" value="InterPro"/>
</dbReference>
<evidence type="ECO:0000256" key="6">
    <source>
        <dbReference type="ARBA" id="ARBA00023034"/>
    </source>
</evidence>
<dbReference type="InterPro" id="IPR029044">
    <property type="entry name" value="Nucleotide-diphossugar_trans"/>
</dbReference>
<feature type="transmembrane region" description="Helical" evidence="13">
    <location>
        <begin position="1714"/>
        <end position="1735"/>
    </location>
</feature>
<feature type="transmembrane region" description="Helical" evidence="13">
    <location>
        <begin position="2404"/>
        <end position="2427"/>
    </location>
</feature>
<feature type="transmembrane region" description="Helical" evidence="13">
    <location>
        <begin position="846"/>
        <end position="865"/>
    </location>
</feature>
<keyword evidence="5 13" id="KW-1133">Transmembrane helix</keyword>
<feature type="binding site" evidence="10">
    <location>
        <position position="3034"/>
    </location>
    <ligand>
        <name>UDP-alpha-D-glucose</name>
        <dbReference type="ChEBI" id="CHEBI:58885"/>
    </ligand>
</feature>
<feature type="transmembrane region" description="Helical" evidence="13">
    <location>
        <begin position="1878"/>
        <end position="1896"/>
    </location>
</feature>
<evidence type="ECO:0000256" key="1">
    <source>
        <dbReference type="ARBA" id="ARBA00004653"/>
    </source>
</evidence>
<feature type="transmembrane region" description="Helical" evidence="13">
    <location>
        <begin position="2528"/>
        <end position="2550"/>
    </location>
</feature>
<dbReference type="GO" id="GO:0071669">
    <property type="term" value="P:plant-type cell wall organization or biogenesis"/>
    <property type="evidence" value="ECO:0007669"/>
    <property type="project" value="UniProtKB-ARBA"/>
</dbReference>
<feature type="transmembrane region" description="Helical" evidence="13">
    <location>
        <begin position="1845"/>
        <end position="1866"/>
    </location>
</feature>
<feature type="transmembrane region" description="Helical" evidence="13">
    <location>
        <begin position="3292"/>
        <end position="3312"/>
    </location>
</feature>
<feature type="transmembrane region" description="Helical" evidence="13">
    <location>
        <begin position="1020"/>
        <end position="1040"/>
    </location>
</feature>
<name>A0A5J9VSE2_9POAL</name>